<dbReference type="EMBL" id="OA890515">
    <property type="protein sequence ID" value="CAD7284509.1"/>
    <property type="molecule type" value="Genomic_DNA"/>
</dbReference>
<dbReference type="Proteomes" id="UP000678499">
    <property type="component" value="Unassembled WGS sequence"/>
</dbReference>
<name>A0A7R9C1C7_9CRUS</name>
<proteinExistence type="predicted"/>
<accession>A0A7R9C1C7</accession>
<dbReference type="AlphaFoldDB" id="A0A7R9C1C7"/>
<feature type="region of interest" description="Disordered" evidence="1">
    <location>
        <begin position="461"/>
        <end position="488"/>
    </location>
</feature>
<dbReference type="GO" id="GO:1903723">
    <property type="term" value="P:negative regulation of centriole elongation"/>
    <property type="evidence" value="ECO:0007669"/>
    <property type="project" value="TreeGrafter"/>
</dbReference>
<dbReference type="OrthoDB" id="6348160at2759"/>
<keyword evidence="3" id="KW-1185">Reference proteome</keyword>
<dbReference type="GO" id="GO:0007099">
    <property type="term" value="P:centriole replication"/>
    <property type="evidence" value="ECO:0007669"/>
    <property type="project" value="InterPro"/>
</dbReference>
<sequence length="639" mass="71361">MQPLVNHRKAFQEILSSLTIPSAETPVDCNLSDGETDASAIVGHSERLSAAEQVTDSEPCPNQPLIYFDEEPVRESAAGKHRPNGQVVEMSQSTCDDSVKRMRDDFFAEMARKHAHQLEKLKILQQTEMEELWMRFGLQQSSSIQDRQNSSVATQRTCPSSAEGNCRVSQTPDASVVNDDSEFRKASSVITSARTDASLKDDRSGISEKISDARDNEYEHRMAEIHESRTPGSVWKQCIADEPGLSKIPGTRSSFASTLDGLTMEDSLATPVPPHEEPVSFIYVPEEALDPKSQKVWCKVSAHAKGFLTRRLLRTEKTINLIRCILDTAKVAYELGDSEEEAWLRKRFVAQMRSDIEKFHDIFFALSTTEQMHVIARDREARRTKELRKNREEQISATIYGVPEFGSSVEFIFHSMLGNGDQVDVIFTEPLNDAEMLAENATDSGFGKSATVLIRTEACGNRNESDDSLSNTTTTETTFTDLGPNPDTTNQSITIFEASSRTVSINDWKNLTKIWNDGGIFTVEIKLEQCKNLGINAQEHQGRQETIAFTILSSYLSSEEYIGASKPGVTHFEEETWITQHFIIITLNNGSETIYVNALKFSANNYDFQQLQSQFYDCGSFLDSSVVLGYNVGPPGVSQ</sequence>
<evidence type="ECO:0000256" key="1">
    <source>
        <dbReference type="SAM" id="MobiDB-lite"/>
    </source>
</evidence>
<evidence type="ECO:0000313" key="3">
    <source>
        <dbReference type="Proteomes" id="UP000678499"/>
    </source>
</evidence>
<gene>
    <name evidence="2" type="ORF">NMOB1V02_LOCUS12114</name>
</gene>
<dbReference type="InterPro" id="IPR033207">
    <property type="entry name" value="CCP110"/>
</dbReference>
<dbReference type="PANTHER" id="PTHR13594">
    <property type="entry name" value="CENTRIOLAR COILED-COIL PROTEIN OF 110 KDA"/>
    <property type="match status" value="1"/>
</dbReference>
<dbReference type="PANTHER" id="PTHR13594:SF1">
    <property type="entry name" value="CENTRIOLAR COILED-COIL PROTEIN OF 110 KDA"/>
    <property type="match status" value="1"/>
</dbReference>
<reference evidence="2" key="1">
    <citation type="submission" date="2020-11" db="EMBL/GenBank/DDBJ databases">
        <authorList>
            <person name="Tran Van P."/>
        </authorList>
    </citation>
    <scope>NUCLEOTIDE SEQUENCE</scope>
</reference>
<dbReference type="EMBL" id="CAJPEX010008478">
    <property type="protein sequence ID" value="CAG0924661.1"/>
    <property type="molecule type" value="Genomic_DNA"/>
</dbReference>
<protein>
    <submittedName>
        <fullName evidence="2">Uncharacterized protein</fullName>
    </submittedName>
</protein>
<dbReference type="GO" id="GO:0032465">
    <property type="term" value="P:regulation of cytokinesis"/>
    <property type="evidence" value="ECO:0007669"/>
    <property type="project" value="InterPro"/>
</dbReference>
<dbReference type="GO" id="GO:0032053">
    <property type="term" value="P:ciliary basal body organization"/>
    <property type="evidence" value="ECO:0007669"/>
    <property type="project" value="TreeGrafter"/>
</dbReference>
<dbReference type="GO" id="GO:0005814">
    <property type="term" value="C:centriole"/>
    <property type="evidence" value="ECO:0007669"/>
    <property type="project" value="InterPro"/>
</dbReference>
<evidence type="ECO:0000313" key="2">
    <source>
        <dbReference type="EMBL" id="CAD7284509.1"/>
    </source>
</evidence>
<organism evidence="2">
    <name type="scientific">Notodromas monacha</name>
    <dbReference type="NCBI Taxonomy" id="399045"/>
    <lineage>
        <taxon>Eukaryota</taxon>
        <taxon>Metazoa</taxon>
        <taxon>Ecdysozoa</taxon>
        <taxon>Arthropoda</taxon>
        <taxon>Crustacea</taxon>
        <taxon>Oligostraca</taxon>
        <taxon>Ostracoda</taxon>
        <taxon>Podocopa</taxon>
        <taxon>Podocopida</taxon>
        <taxon>Cypridocopina</taxon>
        <taxon>Cypridoidea</taxon>
        <taxon>Cyprididae</taxon>
        <taxon>Notodromas</taxon>
    </lineage>
</organism>